<accession>E9GGT8</accession>
<dbReference type="KEGG" id="dpx:DAPPUDRAFT_242500"/>
<protein>
    <submittedName>
        <fullName evidence="1">Uncharacterized protein</fullName>
    </submittedName>
</protein>
<proteinExistence type="predicted"/>
<dbReference type="InParanoid" id="E9GGT8"/>
<dbReference type="EMBL" id="GL732544">
    <property type="protein sequence ID" value="EFX81306.1"/>
    <property type="molecule type" value="Genomic_DNA"/>
</dbReference>
<evidence type="ECO:0000313" key="1">
    <source>
        <dbReference type="EMBL" id="EFX81306.1"/>
    </source>
</evidence>
<dbReference type="HOGENOM" id="CLU_3034476_0_0_1"/>
<keyword evidence="2" id="KW-1185">Reference proteome</keyword>
<gene>
    <name evidence="1" type="ORF">DAPPUDRAFT_242500</name>
</gene>
<reference evidence="1 2" key="1">
    <citation type="journal article" date="2011" name="Science">
        <title>The ecoresponsive genome of Daphnia pulex.</title>
        <authorList>
            <person name="Colbourne J.K."/>
            <person name="Pfrender M.E."/>
            <person name="Gilbert D."/>
            <person name="Thomas W.K."/>
            <person name="Tucker A."/>
            <person name="Oakley T.H."/>
            <person name="Tokishita S."/>
            <person name="Aerts A."/>
            <person name="Arnold G.J."/>
            <person name="Basu M.K."/>
            <person name="Bauer D.J."/>
            <person name="Caceres C.E."/>
            <person name="Carmel L."/>
            <person name="Casola C."/>
            <person name="Choi J.H."/>
            <person name="Detter J.C."/>
            <person name="Dong Q."/>
            <person name="Dusheyko S."/>
            <person name="Eads B.D."/>
            <person name="Frohlich T."/>
            <person name="Geiler-Samerotte K.A."/>
            <person name="Gerlach D."/>
            <person name="Hatcher P."/>
            <person name="Jogdeo S."/>
            <person name="Krijgsveld J."/>
            <person name="Kriventseva E.V."/>
            <person name="Kultz D."/>
            <person name="Laforsch C."/>
            <person name="Lindquist E."/>
            <person name="Lopez J."/>
            <person name="Manak J.R."/>
            <person name="Muller J."/>
            <person name="Pangilinan J."/>
            <person name="Patwardhan R.P."/>
            <person name="Pitluck S."/>
            <person name="Pritham E.J."/>
            <person name="Rechtsteiner A."/>
            <person name="Rho M."/>
            <person name="Rogozin I.B."/>
            <person name="Sakarya O."/>
            <person name="Salamov A."/>
            <person name="Schaack S."/>
            <person name="Shapiro H."/>
            <person name="Shiga Y."/>
            <person name="Skalitzky C."/>
            <person name="Smith Z."/>
            <person name="Souvorov A."/>
            <person name="Sung W."/>
            <person name="Tang Z."/>
            <person name="Tsuchiya D."/>
            <person name="Tu H."/>
            <person name="Vos H."/>
            <person name="Wang M."/>
            <person name="Wolf Y.I."/>
            <person name="Yamagata H."/>
            <person name="Yamada T."/>
            <person name="Ye Y."/>
            <person name="Shaw J.R."/>
            <person name="Andrews J."/>
            <person name="Crease T.J."/>
            <person name="Tang H."/>
            <person name="Lucas S.M."/>
            <person name="Robertson H.M."/>
            <person name="Bork P."/>
            <person name="Koonin E.V."/>
            <person name="Zdobnov E.M."/>
            <person name="Grigoriev I.V."/>
            <person name="Lynch M."/>
            <person name="Boore J.L."/>
        </authorList>
    </citation>
    <scope>NUCLEOTIDE SEQUENCE [LARGE SCALE GENOMIC DNA]</scope>
</reference>
<dbReference type="Proteomes" id="UP000000305">
    <property type="component" value="Unassembled WGS sequence"/>
</dbReference>
<name>E9GGT8_DAPPU</name>
<sequence length="55" mass="5830">MQGEGVVDPSKPCLVLTVTQNVPQIVVVHQPSESDVEMSATATLVQPIQEGEQAN</sequence>
<evidence type="ECO:0000313" key="2">
    <source>
        <dbReference type="Proteomes" id="UP000000305"/>
    </source>
</evidence>
<dbReference type="AlphaFoldDB" id="E9GGT8"/>
<organism evidence="1 2">
    <name type="scientific">Daphnia pulex</name>
    <name type="common">Water flea</name>
    <dbReference type="NCBI Taxonomy" id="6669"/>
    <lineage>
        <taxon>Eukaryota</taxon>
        <taxon>Metazoa</taxon>
        <taxon>Ecdysozoa</taxon>
        <taxon>Arthropoda</taxon>
        <taxon>Crustacea</taxon>
        <taxon>Branchiopoda</taxon>
        <taxon>Diplostraca</taxon>
        <taxon>Cladocera</taxon>
        <taxon>Anomopoda</taxon>
        <taxon>Daphniidae</taxon>
        <taxon>Daphnia</taxon>
    </lineage>
</organism>